<proteinExistence type="predicted"/>
<accession>A0A917WB90</accession>
<dbReference type="Proteomes" id="UP000649829">
    <property type="component" value="Unassembled WGS sequence"/>
</dbReference>
<dbReference type="RefSeq" id="WP_028285481.1">
    <property type="nucleotide sequence ID" value="NZ_BMLF01000001.1"/>
</dbReference>
<evidence type="ECO:0000313" key="1">
    <source>
        <dbReference type="EMBL" id="GGL86415.1"/>
    </source>
</evidence>
<organism evidence="1 2">
    <name type="scientific">Pseudooceanicola nanhaiensis</name>
    <dbReference type="NCBI Taxonomy" id="375761"/>
    <lineage>
        <taxon>Bacteria</taxon>
        <taxon>Pseudomonadati</taxon>
        <taxon>Pseudomonadota</taxon>
        <taxon>Alphaproteobacteria</taxon>
        <taxon>Rhodobacterales</taxon>
        <taxon>Paracoccaceae</taxon>
        <taxon>Pseudooceanicola</taxon>
    </lineage>
</organism>
<comment type="caution">
    <text evidence="1">The sequence shown here is derived from an EMBL/GenBank/DDBJ whole genome shotgun (WGS) entry which is preliminary data.</text>
</comment>
<reference evidence="1" key="1">
    <citation type="journal article" date="2014" name="Int. J. Syst. Evol. Microbiol.">
        <title>Complete genome sequence of Corynebacterium casei LMG S-19264T (=DSM 44701T), isolated from a smear-ripened cheese.</title>
        <authorList>
            <consortium name="US DOE Joint Genome Institute (JGI-PGF)"/>
            <person name="Walter F."/>
            <person name="Albersmeier A."/>
            <person name="Kalinowski J."/>
            <person name="Ruckert C."/>
        </authorList>
    </citation>
    <scope>NUCLEOTIDE SEQUENCE</scope>
    <source>
        <strain evidence="1">CGMCC 1.6293</strain>
    </source>
</reference>
<gene>
    <name evidence="1" type="ORF">GCM10011534_05450</name>
</gene>
<protein>
    <submittedName>
        <fullName evidence="1">Uncharacterized protein</fullName>
    </submittedName>
</protein>
<evidence type="ECO:0000313" key="2">
    <source>
        <dbReference type="Proteomes" id="UP000649829"/>
    </source>
</evidence>
<dbReference type="AlphaFoldDB" id="A0A917WB90"/>
<sequence length="290" mass="30780">MIQDPETYEAALVLGADAEIAVHQLIAPALTALDVFGIDARQTGGGCTGAALSGEAVTVGITMDETEAEDGPAVRVAFTVTQTGALPSGHPQAAAALLAEMLHIAIEETGASFVDWQGALIPARTYQEAVTSVRLAADPAARAVAEMVSADMHRDDADEAEDACAVAQTPAPTPTPLPRRVKPATHHRHLGTRVNVHHYKTRAATARRMRCWDNFDDYVAAEVARLKPRKAGEPLSDVFRVDLPIPPEMVPQPKVKFERRVASLVLTASLTLLGLGLHEAVAATLQALPF</sequence>
<reference evidence="1" key="2">
    <citation type="submission" date="2020-09" db="EMBL/GenBank/DDBJ databases">
        <authorList>
            <person name="Sun Q."/>
            <person name="Zhou Y."/>
        </authorList>
    </citation>
    <scope>NUCLEOTIDE SEQUENCE</scope>
    <source>
        <strain evidence="1">CGMCC 1.6293</strain>
    </source>
</reference>
<dbReference type="EMBL" id="BMLF01000001">
    <property type="protein sequence ID" value="GGL86415.1"/>
    <property type="molecule type" value="Genomic_DNA"/>
</dbReference>
<name>A0A917WB90_9RHOB</name>
<keyword evidence="2" id="KW-1185">Reference proteome</keyword>